<dbReference type="InterPro" id="IPR036638">
    <property type="entry name" value="HLH_DNA-bd_sf"/>
</dbReference>
<name>A0ABC8U3B8_9AQUA</name>
<dbReference type="PANTHER" id="PTHR46412:SF9">
    <property type="entry name" value="TRANSCRIPTION FACTOR BIM3"/>
    <property type="match status" value="1"/>
</dbReference>
<dbReference type="InterPro" id="IPR011598">
    <property type="entry name" value="bHLH_dom"/>
</dbReference>
<evidence type="ECO:0000256" key="3">
    <source>
        <dbReference type="ARBA" id="ARBA00023163"/>
    </source>
</evidence>
<dbReference type="Proteomes" id="UP001642360">
    <property type="component" value="Unassembled WGS sequence"/>
</dbReference>
<dbReference type="CDD" id="cd11453">
    <property type="entry name" value="bHLH_AtBIM_like"/>
    <property type="match status" value="1"/>
</dbReference>
<organism evidence="7 8">
    <name type="scientific">Ilex paraguariensis</name>
    <name type="common">yerba mate</name>
    <dbReference type="NCBI Taxonomy" id="185542"/>
    <lineage>
        <taxon>Eukaryota</taxon>
        <taxon>Viridiplantae</taxon>
        <taxon>Streptophyta</taxon>
        <taxon>Embryophyta</taxon>
        <taxon>Tracheophyta</taxon>
        <taxon>Spermatophyta</taxon>
        <taxon>Magnoliopsida</taxon>
        <taxon>eudicotyledons</taxon>
        <taxon>Gunneridae</taxon>
        <taxon>Pentapetalae</taxon>
        <taxon>asterids</taxon>
        <taxon>campanulids</taxon>
        <taxon>Aquifoliales</taxon>
        <taxon>Aquifoliaceae</taxon>
        <taxon>Ilex</taxon>
    </lineage>
</organism>
<evidence type="ECO:0000313" key="7">
    <source>
        <dbReference type="EMBL" id="CAK9175805.1"/>
    </source>
</evidence>
<keyword evidence="4" id="KW-0539">Nucleus</keyword>
<evidence type="ECO:0000256" key="5">
    <source>
        <dbReference type="SAM" id="MobiDB-lite"/>
    </source>
</evidence>
<evidence type="ECO:0000313" key="8">
    <source>
        <dbReference type="Proteomes" id="UP001642360"/>
    </source>
</evidence>
<feature type="compositionally biased region" description="Basic and acidic residues" evidence="5">
    <location>
        <begin position="48"/>
        <end position="57"/>
    </location>
</feature>
<dbReference type="SMART" id="SM00353">
    <property type="entry name" value="HLH"/>
    <property type="match status" value="1"/>
</dbReference>
<dbReference type="GO" id="GO:0005634">
    <property type="term" value="C:nucleus"/>
    <property type="evidence" value="ECO:0007669"/>
    <property type="project" value="UniProtKB-SubCell"/>
</dbReference>
<feature type="region of interest" description="Disordered" evidence="5">
    <location>
        <begin position="1"/>
        <end position="57"/>
    </location>
</feature>
<keyword evidence="8" id="KW-1185">Reference proteome</keyword>
<evidence type="ECO:0000256" key="2">
    <source>
        <dbReference type="ARBA" id="ARBA00023015"/>
    </source>
</evidence>
<evidence type="ECO:0000256" key="4">
    <source>
        <dbReference type="ARBA" id="ARBA00023242"/>
    </source>
</evidence>
<dbReference type="PANTHER" id="PTHR46412">
    <property type="entry name" value="BES1-INTERACTING MYC-LIKE PROTEIN"/>
    <property type="match status" value="1"/>
</dbReference>
<proteinExistence type="predicted"/>
<sequence length="337" mass="37406">MVRTVKSHSEVEEDDDDEFVSRTPDSSSHKVKVDGKNGDQKANVLRSKHSETEHRRRSKINERFQILRDLIPQNDLKRDKASFLLEVIQYIQFLQEKMQMYEGTYQGWSPEPSKLMPWRNTSGPADSFIDQSQLMKNDSGHEDNTAINPALLTNAQNSLESDFGGAAAYKAIDHSSGAVTQAIPFNMPLQPNLFDAVPAQSPQRSLCDAEHLASESRSHLWQGRPCTTDCAVPSYAPNEQEELKSESGEATISNAWSQGLVNTLSHALQSSGVDLSQTSISVQLDIGKQTNTGLTATTFSKKDHENPSPNTLAMAHYGFESNEESSRAPKRLRTEKG</sequence>
<feature type="compositionally biased region" description="Basic and acidic residues" evidence="5">
    <location>
        <begin position="27"/>
        <end position="39"/>
    </location>
</feature>
<dbReference type="SUPFAM" id="SSF47459">
    <property type="entry name" value="HLH, helix-loop-helix DNA-binding domain"/>
    <property type="match status" value="1"/>
</dbReference>
<comment type="subcellular location">
    <subcellularLocation>
        <location evidence="1">Nucleus</location>
    </subcellularLocation>
</comment>
<dbReference type="PROSITE" id="PS50888">
    <property type="entry name" value="BHLH"/>
    <property type="match status" value="1"/>
</dbReference>
<dbReference type="InterPro" id="IPR044295">
    <property type="entry name" value="BIM1/2/3"/>
</dbReference>
<protein>
    <recommendedName>
        <fullName evidence="6">BHLH domain-containing protein</fullName>
    </recommendedName>
</protein>
<comment type="caution">
    <text evidence="7">The sequence shown here is derived from an EMBL/GenBank/DDBJ whole genome shotgun (WGS) entry which is preliminary data.</text>
</comment>
<feature type="region of interest" description="Disordered" evidence="5">
    <location>
        <begin position="318"/>
        <end position="337"/>
    </location>
</feature>
<feature type="compositionally biased region" description="Basic and acidic residues" evidence="5">
    <location>
        <begin position="324"/>
        <end position="337"/>
    </location>
</feature>
<dbReference type="Pfam" id="PF00010">
    <property type="entry name" value="HLH"/>
    <property type="match status" value="1"/>
</dbReference>
<reference evidence="7 8" key="1">
    <citation type="submission" date="2024-02" db="EMBL/GenBank/DDBJ databases">
        <authorList>
            <person name="Vignale AGUSTIN F."/>
            <person name="Sosa J E."/>
            <person name="Modenutti C."/>
        </authorList>
    </citation>
    <scope>NUCLEOTIDE SEQUENCE [LARGE SCALE GENOMIC DNA]</scope>
</reference>
<evidence type="ECO:0000256" key="1">
    <source>
        <dbReference type="ARBA" id="ARBA00004123"/>
    </source>
</evidence>
<keyword evidence="2" id="KW-0805">Transcription regulation</keyword>
<feature type="domain" description="BHLH" evidence="6">
    <location>
        <begin position="44"/>
        <end position="94"/>
    </location>
</feature>
<evidence type="ECO:0000259" key="6">
    <source>
        <dbReference type="PROSITE" id="PS50888"/>
    </source>
</evidence>
<dbReference type="AlphaFoldDB" id="A0ABC8U3B8"/>
<dbReference type="Gene3D" id="4.10.280.10">
    <property type="entry name" value="Helix-loop-helix DNA-binding domain"/>
    <property type="match status" value="1"/>
</dbReference>
<gene>
    <name evidence="7" type="ORF">ILEXP_LOCUS45623</name>
</gene>
<accession>A0ABC8U3B8</accession>
<dbReference type="EMBL" id="CAUOFW020006713">
    <property type="protein sequence ID" value="CAK9175805.1"/>
    <property type="molecule type" value="Genomic_DNA"/>
</dbReference>
<keyword evidence="3" id="KW-0804">Transcription</keyword>